<dbReference type="GO" id="GO:0030170">
    <property type="term" value="F:pyridoxal phosphate binding"/>
    <property type="evidence" value="ECO:0007669"/>
    <property type="project" value="InterPro"/>
</dbReference>
<dbReference type="GO" id="GO:0008483">
    <property type="term" value="F:transaminase activity"/>
    <property type="evidence" value="ECO:0007669"/>
    <property type="project" value="UniProtKB-KW"/>
</dbReference>
<sequence length="454" mass="49659">MTLRYQHFITPEGTKEFPKVVRGEGVYIWDSTGRRLLDGSSGAISVNVGHAHPRVLEAMRDQMGRIIYAHSMRWDNDPNERLAARLERLSNWNYGAAFFVSGGSEANEAAIKFARQVAVARGQASRFKIISRIPSYHGATTALLGITGDPDYAAAYKPMFVDMPKIDAPLMYRRPAGESEQDVVDRCVRQLEETILREGPETILAFMIEPVGGVSTGALVSPDSYSTRIREICDRYGVMLIYDEIMSGAGRTGKFLAGHHWPDCRPDIVTLAKGVSGSYAPLGVVLASADMVSDVRRSGGFKHGHTYSANPVSCAASDMVLRVVEEDGLMERARNLGALIKSRLEDIKGKTGIIGDIRGLGLHMAVEIVADQVTKEPFPAEMRASERIGMICRDHGLLLFSRRTAGGSFGEWLMVCPPLTISEAEIEEMMESFTAGIRAFESEISALPGLRASA</sequence>
<protein>
    <submittedName>
        <fullName evidence="5">Adenosylmethionine-8-amino-7-oxononanoate aminotransferase</fullName>
    </submittedName>
</protein>
<dbReference type="InterPro" id="IPR049704">
    <property type="entry name" value="Aminotrans_3_PPA_site"/>
</dbReference>
<dbReference type="InterPro" id="IPR005814">
    <property type="entry name" value="Aminotrans_3"/>
</dbReference>
<dbReference type="InterPro" id="IPR015421">
    <property type="entry name" value="PyrdxlP-dep_Trfase_major"/>
</dbReference>
<keyword evidence="3 4" id="KW-0663">Pyridoxal phosphate</keyword>
<evidence type="ECO:0000256" key="3">
    <source>
        <dbReference type="ARBA" id="ARBA00022898"/>
    </source>
</evidence>
<dbReference type="InterPro" id="IPR015424">
    <property type="entry name" value="PyrdxlP-dep_Trfase"/>
</dbReference>
<keyword evidence="5" id="KW-0808">Transferase</keyword>
<gene>
    <name evidence="5" type="ORF">SAMN02927914_04758</name>
</gene>
<evidence type="ECO:0000256" key="2">
    <source>
        <dbReference type="ARBA" id="ARBA00008954"/>
    </source>
</evidence>
<name>A0A1G5ZE59_9HYPH</name>
<dbReference type="Proteomes" id="UP000198588">
    <property type="component" value="Unassembled WGS sequence"/>
</dbReference>
<comment type="similarity">
    <text evidence="2 4">Belongs to the class-III pyridoxal-phosphate-dependent aminotransferase family.</text>
</comment>
<dbReference type="PROSITE" id="PS00600">
    <property type="entry name" value="AA_TRANSFER_CLASS_3"/>
    <property type="match status" value="1"/>
</dbReference>
<dbReference type="CDD" id="cd00610">
    <property type="entry name" value="OAT_like"/>
    <property type="match status" value="1"/>
</dbReference>
<evidence type="ECO:0000256" key="1">
    <source>
        <dbReference type="ARBA" id="ARBA00001933"/>
    </source>
</evidence>
<dbReference type="SUPFAM" id="SSF53383">
    <property type="entry name" value="PLP-dependent transferases"/>
    <property type="match status" value="1"/>
</dbReference>
<comment type="cofactor">
    <cofactor evidence="1">
        <name>pyridoxal 5'-phosphate</name>
        <dbReference type="ChEBI" id="CHEBI:597326"/>
    </cofactor>
</comment>
<reference evidence="5 6" key="1">
    <citation type="submission" date="2016-10" db="EMBL/GenBank/DDBJ databases">
        <authorList>
            <person name="de Groot N.N."/>
        </authorList>
    </citation>
    <scope>NUCLEOTIDE SEQUENCE [LARGE SCALE GENOMIC DNA]</scope>
    <source>
        <strain evidence="5 6">CGMCC 1.12097</strain>
    </source>
</reference>
<dbReference type="PANTHER" id="PTHR43094">
    <property type="entry name" value="AMINOTRANSFERASE"/>
    <property type="match status" value="1"/>
</dbReference>
<evidence type="ECO:0000256" key="4">
    <source>
        <dbReference type="RuleBase" id="RU003560"/>
    </source>
</evidence>
<dbReference type="PIRSF" id="PIRSF000521">
    <property type="entry name" value="Transaminase_4ab_Lys_Orn"/>
    <property type="match status" value="1"/>
</dbReference>
<dbReference type="Pfam" id="PF00202">
    <property type="entry name" value="Aminotran_3"/>
    <property type="match status" value="1"/>
</dbReference>
<dbReference type="PANTHER" id="PTHR43094:SF1">
    <property type="entry name" value="AMINOTRANSFERASE CLASS-III"/>
    <property type="match status" value="1"/>
</dbReference>
<proteinExistence type="inferred from homology"/>
<evidence type="ECO:0000313" key="5">
    <source>
        <dbReference type="EMBL" id="SDA92563.1"/>
    </source>
</evidence>
<evidence type="ECO:0000313" key="6">
    <source>
        <dbReference type="Proteomes" id="UP000198588"/>
    </source>
</evidence>
<dbReference type="STRING" id="1165689.SAMN02927914_04758"/>
<dbReference type="RefSeq" id="WP_167365232.1">
    <property type="nucleotide sequence ID" value="NZ_FMXM01000017.1"/>
</dbReference>
<dbReference type="Gene3D" id="3.40.640.10">
    <property type="entry name" value="Type I PLP-dependent aspartate aminotransferase-like (Major domain)"/>
    <property type="match status" value="1"/>
</dbReference>
<dbReference type="EMBL" id="FMXM01000017">
    <property type="protein sequence ID" value="SDA92563.1"/>
    <property type="molecule type" value="Genomic_DNA"/>
</dbReference>
<accession>A0A1G5ZE59</accession>
<dbReference type="AlphaFoldDB" id="A0A1G5ZE59"/>
<dbReference type="InterPro" id="IPR015422">
    <property type="entry name" value="PyrdxlP-dep_Trfase_small"/>
</dbReference>
<keyword evidence="5" id="KW-0032">Aminotransferase</keyword>
<organism evidence="5 6">
    <name type="scientific">Mesorhizobium qingshengii</name>
    <dbReference type="NCBI Taxonomy" id="1165689"/>
    <lineage>
        <taxon>Bacteria</taxon>
        <taxon>Pseudomonadati</taxon>
        <taxon>Pseudomonadota</taxon>
        <taxon>Alphaproteobacteria</taxon>
        <taxon>Hyphomicrobiales</taxon>
        <taxon>Phyllobacteriaceae</taxon>
        <taxon>Mesorhizobium</taxon>
    </lineage>
</organism>
<dbReference type="Gene3D" id="3.90.1150.10">
    <property type="entry name" value="Aspartate Aminotransferase, domain 1"/>
    <property type="match status" value="1"/>
</dbReference>